<protein>
    <recommendedName>
        <fullName evidence="3">DUF1436 family protein</fullName>
    </recommendedName>
</protein>
<sequence>MDWKTRRIIYKIRFNQFFRNLKLKIKFKIKGLPKCQRANVVEYPDCFLVSTIYTLKNGPGVHTDIISKVEKENYKQNELARITSEHLAKSRWGVDNYENSEVFDVITKLTGRKSIKKQMQDSKMISISRSKNHIEISPTKNGGSTGPNRGYNFDYESILLELPINEENLEKEIKRALEMCN</sequence>
<dbReference type="Proteomes" id="UP000558089">
    <property type="component" value="Unassembled WGS sequence"/>
</dbReference>
<proteinExistence type="predicted"/>
<evidence type="ECO:0000313" key="2">
    <source>
        <dbReference type="Proteomes" id="UP000558089"/>
    </source>
</evidence>
<gene>
    <name evidence="1" type="ORF">GUA46_09845</name>
</gene>
<reference evidence="1 2" key="1">
    <citation type="submission" date="2020-01" db="EMBL/GenBank/DDBJ databases">
        <title>Draft Genome Analysis of Muricauda sp. HICW Isolated from coastal seawater of PR China.</title>
        <authorList>
            <person name="Chen M.-X."/>
        </authorList>
    </citation>
    <scope>NUCLEOTIDE SEQUENCE [LARGE SCALE GENOMIC DNA]</scope>
    <source>
        <strain evidence="1 2">HICW</strain>
    </source>
</reference>
<dbReference type="InterPro" id="IPR037891">
    <property type="entry name" value="Cdil-like_sf"/>
</dbReference>
<dbReference type="EMBL" id="WYET01000004">
    <property type="protein sequence ID" value="NVN18646.1"/>
    <property type="molecule type" value="Genomic_DNA"/>
</dbReference>
<comment type="caution">
    <text evidence="1">The sequence shown here is derived from an EMBL/GenBank/DDBJ whole genome shotgun (WGS) entry which is preliminary data.</text>
</comment>
<dbReference type="AlphaFoldDB" id="A0A850NHC8"/>
<evidence type="ECO:0008006" key="3">
    <source>
        <dbReference type="Google" id="ProtNLM"/>
    </source>
</evidence>
<dbReference type="RefSeq" id="WP_176620350.1">
    <property type="nucleotide sequence ID" value="NZ_WYET01000004.1"/>
</dbReference>
<accession>A0A850NHC8</accession>
<organism evidence="1 2">
    <name type="scientific">Flagellimonas chongwuensis</name>
    <dbReference type="NCBI Taxonomy" id="2697365"/>
    <lineage>
        <taxon>Bacteria</taxon>
        <taxon>Pseudomonadati</taxon>
        <taxon>Bacteroidota</taxon>
        <taxon>Flavobacteriia</taxon>
        <taxon>Flavobacteriales</taxon>
        <taxon>Flavobacteriaceae</taxon>
        <taxon>Flagellimonas</taxon>
    </lineage>
</organism>
<keyword evidence="2" id="KW-1185">Reference proteome</keyword>
<dbReference type="SUPFAM" id="SSF160207">
    <property type="entry name" value="NMB0488-like"/>
    <property type="match status" value="1"/>
</dbReference>
<dbReference type="Gene3D" id="3.40.1590.10">
    <property type="entry name" value="NMB0488-like"/>
    <property type="match status" value="1"/>
</dbReference>
<evidence type="ECO:0000313" key="1">
    <source>
        <dbReference type="EMBL" id="NVN18646.1"/>
    </source>
</evidence>
<name>A0A850NHC8_9FLAO</name>